<evidence type="ECO:0000313" key="2">
    <source>
        <dbReference type="EMBL" id="PRQ33145.1"/>
    </source>
</evidence>
<evidence type="ECO:0000313" key="3">
    <source>
        <dbReference type="Proteomes" id="UP000238479"/>
    </source>
</evidence>
<dbReference type="PRINTS" id="PR00620">
    <property type="entry name" value="HISTONEH2A"/>
</dbReference>
<evidence type="ECO:0000256" key="1">
    <source>
        <dbReference type="RuleBase" id="RU003767"/>
    </source>
</evidence>
<dbReference type="Proteomes" id="UP000238479">
    <property type="component" value="Chromosome 5"/>
</dbReference>
<dbReference type="InterPro" id="IPR009072">
    <property type="entry name" value="Histone-fold"/>
</dbReference>
<organism evidence="2 3">
    <name type="scientific">Rosa chinensis</name>
    <name type="common">China rose</name>
    <dbReference type="NCBI Taxonomy" id="74649"/>
    <lineage>
        <taxon>Eukaryota</taxon>
        <taxon>Viridiplantae</taxon>
        <taxon>Streptophyta</taxon>
        <taxon>Embryophyta</taxon>
        <taxon>Tracheophyta</taxon>
        <taxon>Spermatophyta</taxon>
        <taxon>Magnoliopsida</taxon>
        <taxon>eudicotyledons</taxon>
        <taxon>Gunneridae</taxon>
        <taxon>Pentapetalae</taxon>
        <taxon>rosids</taxon>
        <taxon>fabids</taxon>
        <taxon>Rosales</taxon>
        <taxon>Rosaceae</taxon>
        <taxon>Rosoideae</taxon>
        <taxon>Rosoideae incertae sedis</taxon>
        <taxon>Rosa</taxon>
    </lineage>
</organism>
<dbReference type="STRING" id="74649.A0A2P6QG36"/>
<name>A0A2P6QG36_ROSCH</name>
<keyword evidence="1" id="KW-0544">Nucleosome core</keyword>
<dbReference type="Gramene" id="PRQ33145">
    <property type="protein sequence ID" value="PRQ33145"/>
    <property type="gene ID" value="RchiOBHm_Chr5g0054271"/>
</dbReference>
<gene>
    <name evidence="2" type="ORF">RchiOBHm_Chr5g0054271</name>
</gene>
<dbReference type="GO" id="GO:0046982">
    <property type="term" value="F:protein heterodimerization activity"/>
    <property type="evidence" value="ECO:0007669"/>
    <property type="project" value="InterPro"/>
</dbReference>
<keyword evidence="1" id="KW-0238">DNA-binding</keyword>
<dbReference type="PANTHER" id="PTHR23430">
    <property type="entry name" value="HISTONE H2A"/>
    <property type="match status" value="1"/>
</dbReference>
<dbReference type="GO" id="GO:0030527">
    <property type="term" value="F:structural constituent of chromatin"/>
    <property type="evidence" value="ECO:0007669"/>
    <property type="project" value="InterPro"/>
</dbReference>
<reference evidence="2 3" key="1">
    <citation type="journal article" date="2018" name="Nat. Genet.">
        <title>The Rosa genome provides new insights in the design of modern roses.</title>
        <authorList>
            <person name="Bendahmane M."/>
        </authorList>
    </citation>
    <scope>NUCLEOTIDE SEQUENCE [LARGE SCALE GENOMIC DNA]</scope>
    <source>
        <strain evidence="3">cv. Old Blush</strain>
    </source>
</reference>
<accession>A0A2P6QG36</accession>
<dbReference type="GO" id="GO:0003677">
    <property type="term" value="F:DNA binding"/>
    <property type="evidence" value="ECO:0007669"/>
    <property type="project" value="UniProtKB-KW"/>
</dbReference>
<keyword evidence="1" id="KW-0158">Chromosome</keyword>
<sequence length="202" mass="23025">MCHVGNPCDLALNQSVHNIGSYRLELHCFSNSITEQLPTHTLSQIRSVSRSSKTGLQFPVGRIAWFLKSCQYAERVGARALVYLSAVLEYLAAELKIGNLILGLRFVLIWFMNLRILVLELAGNTARDNKKNRIVLRCTISNQLWFLVEPPYILTDVICIQRLCWPFLSKLCIIKYQNLPFSILNITSFTLFFDELAIAQGM</sequence>
<protein>
    <recommendedName>
        <fullName evidence="1">Histone H2A</fullName>
    </recommendedName>
</protein>
<dbReference type="GO" id="GO:0000786">
    <property type="term" value="C:nucleosome"/>
    <property type="evidence" value="ECO:0007669"/>
    <property type="project" value="UniProtKB-KW"/>
</dbReference>
<dbReference type="Gene3D" id="1.10.20.10">
    <property type="entry name" value="Histone, subunit A"/>
    <property type="match status" value="1"/>
</dbReference>
<comment type="similarity">
    <text evidence="1">Belongs to the histone H2A family.</text>
</comment>
<dbReference type="AlphaFoldDB" id="A0A2P6QG36"/>
<proteinExistence type="inferred from homology"/>
<keyword evidence="1" id="KW-0539">Nucleus</keyword>
<dbReference type="InterPro" id="IPR002119">
    <property type="entry name" value="Histone_H2A"/>
</dbReference>
<dbReference type="SMART" id="SM00414">
    <property type="entry name" value="H2A"/>
    <property type="match status" value="1"/>
</dbReference>
<dbReference type="SUPFAM" id="SSF47113">
    <property type="entry name" value="Histone-fold"/>
    <property type="match status" value="1"/>
</dbReference>
<dbReference type="CDD" id="cd00074">
    <property type="entry name" value="HFD_H2A"/>
    <property type="match status" value="1"/>
</dbReference>
<keyword evidence="3" id="KW-1185">Reference proteome</keyword>
<comment type="subunit">
    <text evidence="1">The nucleosome is a histone octamer containing two molecules each of H2A, H2B, H3 and H4 assembled in one H3-H4 heterotetramer and two H2A-H2B heterodimers. The octamer wraps approximately 147 bp of DNA.</text>
</comment>
<dbReference type="GO" id="GO:0005634">
    <property type="term" value="C:nucleus"/>
    <property type="evidence" value="ECO:0007669"/>
    <property type="project" value="UniProtKB-SubCell"/>
</dbReference>
<dbReference type="EMBL" id="PDCK01000043">
    <property type="protein sequence ID" value="PRQ33145.1"/>
    <property type="molecule type" value="Genomic_DNA"/>
</dbReference>
<comment type="caution">
    <text evidence="2">The sequence shown here is derived from an EMBL/GenBank/DDBJ whole genome shotgun (WGS) entry which is preliminary data.</text>
</comment>
<comment type="subcellular location">
    <subcellularLocation>
        <location evidence="1">Nucleus</location>
    </subcellularLocation>
</comment>